<feature type="domain" description="DUF7721" evidence="2">
    <location>
        <begin position="53"/>
        <end position="132"/>
    </location>
</feature>
<evidence type="ECO:0000259" key="2">
    <source>
        <dbReference type="Pfam" id="PF24845"/>
    </source>
</evidence>
<dbReference type="Pfam" id="PF24845">
    <property type="entry name" value="DUF7721"/>
    <property type="match status" value="1"/>
</dbReference>
<evidence type="ECO:0000313" key="3">
    <source>
        <dbReference type="EMBL" id="POR34473.1"/>
    </source>
</evidence>
<name>A0A2S4KWB9_9HYPO</name>
<dbReference type="Proteomes" id="UP000237481">
    <property type="component" value="Unassembled WGS sequence"/>
</dbReference>
<evidence type="ECO:0000256" key="1">
    <source>
        <dbReference type="SAM" id="MobiDB-lite"/>
    </source>
</evidence>
<feature type="region of interest" description="Disordered" evidence="1">
    <location>
        <begin position="1"/>
        <end position="69"/>
    </location>
</feature>
<gene>
    <name evidence="3" type="ORF">TPAR_05323</name>
</gene>
<proteinExistence type="predicted"/>
<keyword evidence="4" id="KW-1185">Reference proteome</keyword>
<dbReference type="PANTHER" id="PTHR39477">
    <property type="entry name" value="CHROMOSOME 8, WHOLE GENOME SHOTGUN SEQUENCE"/>
    <property type="match status" value="1"/>
</dbReference>
<feature type="compositionally biased region" description="Polar residues" evidence="1">
    <location>
        <begin position="57"/>
        <end position="69"/>
    </location>
</feature>
<accession>A0A2S4KWB9</accession>
<dbReference type="InterPro" id="IPR056138">
    <property type="entry name" value="DUF7721"/>
</dbReference>
<dbReference type="PANTHER" id="PTHR39477:SF1">
    <property type="entry name" value="BETA-FLANKING PROTEIN"/>
    <property type="match status" value="1"/>
</dbReference>
<protein>
    <recommendedName>
        <fullName evidence="2">DUF7721 domain-containing protein</fullName>
    </recommendedName>
</protein>
<feature type="compositionally biased region" description="Basic and acidic residues" evidence="1">
    <location>
        <begin position="46"/>
        <end position="56"/>
    </location>
</feature>
<reference evidence="3 4" key="1">
    <citation type="submission" date="2018-01" db="EMBL/GenBank/DDBJ databases">
        <title>Harnessing the power of phylogenomics to disentangle the directionality and signatures of interkingdom host jumping in the parasitic fungal genus Tolypocladium.</title>
        <authorList>
            <person name="Quandt C.A."/>
            <person name="Patterson W."/>
            <person name="Spatafora J.W."/>
        </authorList>
    </citation>
    <scope>NUCLEOTIDE SEQUENCE [LARGE SCALE GENOMIC DNA]</scope>
    <source>
        <strain evidence="3 4">NRBC 100945</strain>
    </source>
</reference>
<dbReference type="EMBL" id="PKSG01000520">
    <property type="protein sequence ID" value="POR34473.1"/>
    <property type="molecule type" value="Genomic_DNA"/>
</dbReference>
<dbReference type="STRING" id="94208.A0A2S4KWB9"/>
<organism evidence="3 4">
    <name type="scientific">Tolypocladium paradoxum</name>
    <dbReference type="NCBI Taxonomy" id="94208"/>
    <lineage>
        <taxon>Eukaryota</taxon>
        <taxon>Fungi</taxon>
        <taxon>Dikarya</taxon>
        <taxon>Ascomycota</taxon>
        <taxon>Pezizomycotina</taxon>
        <taxon>Sordariomycetes</taxon>
        <taxon>Hypocreomycetidae</taxon>
        <taxon>Hypocreales</taxon>
        <taxon>Ophiocordycipitaceae</taxon>
        <taxon>Tolypocladium</taxon>
    </lineage>
</organism>
<dbReference type="OrthoDB" id="2290255at2759"/>
<sequence length="205" mass="21421">MDKLFSAGKEFLESQNQNQGQGQGPPNLPGGDKAHGGNYPAGGGFQHDDDALKTAHQEASQLAGSSGSSDMFSQIIGAIGQRKGQIANEDIDEEDAVRKHKETYQNDSHGDENSLGTAAAMQALKLFNQGQGSGSGSQSQGAFLGLAMSEASKLFDDKAAQGKVADGASKESTIQKAGEMAMKMYFKSQGEQQGGLMGLASKFLK</sequence>
<evidence type="ECO:0000313" key="4">
    <source>
        <dbReference type="Proteomes" id="UP000237481"/>
    </source>
</evidence>
<comment type="caution">
    <text evidence="3">The sequence shown here is derived from an EMBL/GenBank/DDBJ whole genome shotgun (WGS) entry which is preliminary data.</text>
</comment>
<dbReference type="AlphaFoldDB" id="A0A2S4KWB9"/>